<evidence type="ECO:0000313" key="3">
    <source>
        <dbReference type="Proteomes" id="UP000092498"/>
    </source>
</evidence>
<dbReference type="AlphaFoldDB" id="A0A1B1AHI0"/>
<reference evidence="2 3" key="1">
    <citation type="submission" date="2015-11" db="EMBL/GenBank/DDBJ databases">
        <title>Whole-Genome Sequence of Candidatus Oderbacter manganicum from the National Park Lower Oder Valley, Germany.</title>
        <authorList>
            <person name="Braun B."/>
            <person name="Liere K."/>
            <person name="Szewzyk U."/>
        </authorList>
    </citation>
    <scope>NUCLEOTIDE SEQUENCE [LARGE SCALE GENOMIC DNA]</scope>
    <source>
        <strain evidence="2 3">OTSz_A_272</strain>
    </source>
</reference>
<evidence type="ECO:0000313" key="2">
    <source>
        <dbReference type="EMBL" id="ANP46026.1"/>
    </source>
</evidence>
<dbReference type="InterPro" id="IPR016187">
    <property type="entry name" value="CTDL_fold"/>
</dbReference>
<accession>A0A1B1AHI0</accession>
<dbReference type="SUPFAM" id="SSF56436">
    <property type="entry name" value="C-type lectin-like"/>
    <property type="match status" value="1"/>
</dbReference>
<organism evidence="2 3">
    <name type="scientific">Candidatus Viadribacter manganicus</name>
    <dbReference type="NCBI Taxonomy" id="1759059"/>
    <lineage>
        <taxon>Bacteria</taxon>
        <taxon>Pseudomonadati</taxon>
        <taxon>Pseudomonadota</taxon>
        <taxon>Alphaproteobacteria</taxon>
        <taxon>Hyphomonadales</taxon>
        <taxon>Hyphomonadaceae</taxon>
        <taxon>Candidatus Viadribacter</taxon>
    </lineage>
</organism>
<dbReference type="EMBL" id="CP013244">
    <property type="protein sequence ID" value="ANP46026.1"/>
    <property type="molecule type" value="Genomic_DNA"/>
</dbReference>
<gene>
    <name evidence="2" type="ORF">ATE48_08890</name>
</gene>
<dbReference type="Pfam" id="PF03781">
    <property type="entry name" value="FGE-sulfatase"/>
    <property type="match status" value="1"/>
</dbReference>
<proteinExistence type="predicted"/>
<dbReference type="PANTHER" id="PTHR23150:SF19">
    <property type="entry name" value="FORMYLGLYCINE-GENERATING ENZYME"/>
    <property type="match status" value="1"/>
</dbReference>
<evidence type="ECO:0000259" key="1">
    <source>
        <dbReference type="Pfam" id="PF03781"/>
    </source>
</evidence>
<dbReference type="STRING" id="1759059.ATE48_08890"/>
<feature type="domain" description="Sulfatase-modifying factor enzyme-like" evidence="1">
    <location>
        <begin position="28"/>
        <end position="289"/>
    </location>
</feature>
<dbReference type="Gene3D" id="3.90.1580.10">
    <property type="entry name" value="paralog of FGE (formylglycine-generating enzyme)"/>
    <property type="match status" value="1"/>
</dbReference>
<protein>
    <recommendedName>
        <fullName evidence="1">Sulfatase-modifying factor enzyme-like domain-containing protein</fullName>
    </recommendedName>
</protein>
<keyword evidence="3" id="KW-1185">Reference proteome</keyword>
<dbReference type="PANTHER" id="PTHR23150">
    <property type="entry name" value="SULFATASE MODIFYING FACTOR 1, 2"/>
    <property type="match status" value="1"/>
</dbReference>
<dbReference type="KEGG" id="cbot:ATE48_08890"/>
<name>A0A1B1AHI0_9PROT</name>
<dbReference type="GO" id="GO:0120147">
    <property type="term" value="F:formylglycine-generating oxidase activity"/>
    <property type="evidence" value="ECO:0007669"/>
    <property type="project" value="TreeGrafter"/>
</dbReference>
<dbReference type="InterPro" id="IPR005532">
    <property type="entry name" value="SUMF_dom"/>
</dbReference>
<dbReference type="InterPro" id="IPR042095">
    <property type="entry name" value="SUMF_sf"/>
</dbReference>
<dbReference type="Proteomes" id="UP000092498">
    <property type="component" value="Chromosome"/>
</dbReference>
<dbReference type="InParanoid" id="A0A1B1AHI0"/>
<dbReference type="InterPro" id="IPR051043">
    <property type="entry name" value="Sulfatase_Mod_Factor_Kinase"/>
</dbReference>
<sequence length="293" mass="30684">MATLLAACGQAPSAPAAALRQCAPLNGAAQVAIAGGRLDRGPNRFEPEEQAGGAGDVASFSIDSHEVTNAQYAAFVDATRYVTVAERPGPDGAPMGAAVFDRAQARWRIDPTANWRHPDGATSNIEGRGAYPVVAVAYEDATAYASWAGRRLPTENEWEYAARGGAPAPADRRAEAFDAHGAARANTWQGVFPFQDAGEDGFIGLAPVGCFPPNANGLYDMTGNVWEWTSDRFLGADGVDTARAPDAPSRVIKGGSQLCAPNFCARYRSGSRQPGDEGLGMSHIGFRTVASAP</sequence>